<sequence length="449" mass="50948">MKEVYELSDAIQWHEGMLLAPQHFQQMSLRFDQLLHYHMMVSIPFFWGIRHLRIDPVLLLNGRFSIMELEGIFPDGLVAWHWASDGELELDLEAILEDLKRGNQKVYLIVPARRPDMNVFQGDMARYLSMEGKTILDDNTGEGELRIPRLKPHLKLYIGTEPPPKKYTSMPLAEVAYKNEAFALTDFIPPTLNVLPASPLYEMSLHIATRVREKAAFLSERLRLPSYSSRLEKPMLFETQNIIQGLVTALPQLEAILYAKTGHPYNLYQALCALSGSMAGFAGAQLPPVFPAYQQNDLKASFTPVLNFINKILDSIHESYIAVAFHLEADNRFTLRPDEAWLGQYFIVGMRGQQGVGDAELVQWMSSAVIGSSDQVQELQETRVLGATRKPIDKDDEMELIASKGLVLFRVETDHRLITPGEVLEVFNNTAAEQRFRPGELIFYAPNLT</sequence>
<organism evidence="1 2">
    <name type="scientific">Candidatus Venteria ishoeyi</name>
    <dbReference type="NCBI Taxonomy" id="1899563"/>
    <lineage>
        <taxon>Bacteria</taxon>
        <taxon>Pseudomonadati</taxon>
        <taxon>Pseudomonadota</taxon>
        <taxon>Gammaproteobacteria</taxon>
        <taxon>Thiotrichales</taxon>
        <taxon>Thiotrichaceae</taxon>
        <taxon>Venteria</taxon>
    </lineage>
</organism>
<protein>
    <recommendedName>
        <fullName evidence="3">Type VI secretion system baseplate subunit TssK</fullName>
    </recommendedName>
</protein>
<gene>
    <name evidence="1" type="ORF">MBHS_03976</name>
</gene>
<accession>A0A1H6FDG8</accession>
<evidence type="ECO:0000313" key="1">
    <source>
        <dbReference type="EMBL" id="SEH08087.1"/>
    </source>
</evidence>
<dbReference type="Proteomes" id="UP000236724">
    <property type="component" value="Unassembled WGS sequence"/>
</dbReference>
<dbReference type="AlphaFoldDB" id="A0A1H6FDG8"/>
<evidence type="ECO:0000313" key="2">
    <source>
        <dbReference type="Proteomes" id="UP000236724"/>
    </source>
</evidence>
<dbReference type="InterPro" id="IPR010263">
    <property type="entry name" value="T6SS_TssK"/>
</dbReference>
<dbReference type="EMBL" id="FMSV02000543">
    <property type="protein sequence ID" value="SEH08087.1"/>
    <property type="molecule type" value="Genomic_DNA"/>
</dbReference>
<dbReference type="Pfam" id="PF05936">
    <property type="entry name" value="T6SS_VasE"/>
    <property type="match status" value="1"/>
</dbReference>
<evidence type="ECO:0008006" key="3">
    <source>
        <dbReference type="Google" id="ProtNLM"/>
    </source>
</evidence>
<keyword evidence="2" id="KW-1185">Reference proteome</keyword>
<dbReference type="RefSeq" id="WP_177428604.1">
    <property type="nucleotide sequence ID" value="NZ_FMSV02000543.1"/>
</dbReference>
<dbReference type="PANTHER" id="PTHR35566:SF1">
    <property type="entry name" value="TYPE VI SECRETION SYSTEM BASEPLATE COMPONENT TSSK1"/>
    <property type="match status" value="1"/>
</dbReference>
<dbReference type="NCBIfam" id="TIGR03353">
    <property type="entry name" value="VI_chp_4"/>
    <property type="match status" value="1"/>
</dbReference>
<dbReference type="PANTHER" id="PTHR35566">
    <property type="entry name" value="BLR3599 PROTEIN"/>
    <property type="match status" value="1"/>
</dbReference>
<reference evidence="1 2" key="1">
    <citation type="submission" date="2016-10" db="EMBL/GenBank/DDBJ databases">
        <authorList>
            <person name="de Groot N.N."/>
        </authorList>
    </citation>
    <scope>NUCLEOTIDE SEQUENCE [LARGE SCALE GENOMIC DNA]</scope>
    <source>
        <strain evidence="1">MBHS1</strain>
    </source>
</reference>
<proteinExistence type="predicted"/>
<name>A0A1H6FDG8_9GAMM</name>